<evidence type="ECO:0000313" key="5">
    <source>
        <dbReference type="Proteomes" id="UP000271974"/>
    </source>
</evidence>
<dbReference type="OrthoDB" id="419138at2759"/>
<keyword evidence="3" id="KW-0732">Signal</keyword>
<evidence type="ECO:0008006" key="6">
    <source>
        <dbReference type="Google" id="ProtNLM"/>
    </source>
</evidence>
<sequence length="1011" mass="113598">MAPRNAFHVKCSFVLIVVVQILLSNGQLISKYQNPNACKDGSSSSDGSAEFFNSATLTCSPCSENSTVQQQSSDGLNCICRPGYRYLKNFGGKNVACEPCPNAVSADGWECVTCGSGTTEDPNTRQCTTCTDTQTISALRQIDGQLLNSGKEISCETCTGETQPNADQNQCDRCSYTLSLRALQSPPVTTQTCPCIAGDEIEINNICFPVRDALGTLDFSIPLENENAIRSVYLETNMQAAFFMCRYYSNITACQALANMCVLTMYAGGSSLSNIRNLVTACYLYARLSAEIPSSNLADNVKPDIFVGERNADDVLEDGSIETEWTMDPPMTFPFLASTYATDGTFLSFESINGGSLQLCEASDTILNAAFVFGTYYSHSCQIPALSLWDEVKYPLKFYEIYLLYTSTTSGSQETIHLIPNLIRNYRDRDDNLANQDTIKDWQLVTRFFLVDNFATKTVAGQVAPHVRYAKSITLTVSLLPDTSEGRISVPYFDIEYDDISRERAEAGESVQVDFKVSYEMSQSEFKENFQIAIGTISSLGVVYAGFRTYVWSRRAGRITIDFPTLANLVFFLCGTLSNCFFVVTYGIAFYFFIFYKRQNVVYLVHLDGKDYENWYIIFVSAFALKLVALLHMIIMQCSADIFLVDWERPKGQPPLPHPGAGGAGGDTASTPKRQKSSVSIWRTYFVANEWNEIQTKRKINRVLQIFMVLFFLVVVGFEDTTTKDPDGTVNKGSDVYLAEQSPMFRMALACTVYLLVAVVQVIFFVFIYERFITDDIREFVDLCSMSNISVFVMANGEFGYYIHGRSVHGRSDVGMREMCDMIKREEEDLVGQRGLVPNTEPQTFLMALPKRLRQKYETVYMPVQLENASAATRGDQARMIGRDKSIDAYGTLNRFFCAFIDHSLRDIDYVVKEKTFLEKVLDTEFLELSDQGIFYNDNGHSFDNVLFYGNEMMLIIFDTLFFCVVDYMFTDYVLAGILTYLVSELMCLVRDVGGKKNLAKKTLVDERFLI</sequence>
<protein>
    <recommendedName>
        <fullName evidence="6">Meckelin</fullName>
    </recommendedName>
</protein>
<evidence type="ECO:0000256" key="3">
    <source>
        <dbReference type="SAM" id="SignalP"/>
    </source>
</evidence>
<keyword evidence="2" id="KW-0812">Transmembrane</keyword>
<dbReference type="STRING" id="188477.A0A433SUK5"/>
<dbReference type="AlphaFoldDB" id="A0A433SUK5"/>
<accession>A0A433SUK5</accession>
<evidence type="ECO:0000313" key="4">
    <source>
        <dbReference type="EMBL" id="RUS72843.1"/>
    </source>
</evidence>
<keyword evidence="2" id="KW-1133">Transmembrane helix</keyword>
<feature type="signal peptide" evidence="3">
    <location>
        <begin position="1"/>
        <end position="26"/>
    </location>
</feature>
<feature type="transmembrane region" description="Helical" evidence="2">
    <location>
        <begin position="700"/>
        <end position="718"/>
    </location>
</feature>
<name>A0A433SUK5_ELYCH</name>
<dbReference type="GO" id="GO:0036038">
    <property type="term" value="C:MKS complex"/>
    <property type="evidence" value="ECO:0007669"/>
    <property type="project" value="InterPro"/>
</dbReference>
<dbReference type="EMBL" id="RQTK01001010">
    <property type="protein sequence ID" value="RUS72843.1"/>
    <property type="molecule type" value="Genomic_DNA"/>
</dbReference>
<feature type="chain" id="PRO_5019194267" description="Meckelin" evidence="3">
    <location>
        <begin position="27"/>
        <end position="1011"/>
    </location>
</feature>
<dbReference type="GO" id="GO:0060271">
    <property type="term" value="P:cilium assembly"/>
    <property type="evidence" value="ECO:0007669"/>
    <property type="project" value="InterPro"/>
</dbReference>
<feature type="transmembrane region" description="Helical" evidence="2">
    <location>
        <begin position="747"/>
        <end position="769"/>
    </location>
</feature>
<feature type="region of interest" description="Disordered" evidence="1">
    <location>
        <begin position="656"/>
        <end position="676"/>
    </location>
</feature>
<feature type="transmembrane region" description="Helical" evidence="2">
    <location>
        <begin position="615"/>
        <end position="635"/>
    </location>
</feature>
<dbReference type="InterPro" id="IPR019170">
    <property type="entry name" value="Meckelin"/>
</dbReference>
<gene>
    <name evidence="4" type="ORF">EGW08_019393</name>
</gene>
<comment type="caution">
    <text evidence="4">The sequence shown here is derived from an EMBL/GenBank/DDBJ whole genome shotgun (WGS) entry which is preliminary data.</text>
</comment>
<reference evidence="4 5" key="1">
    <citation type="submission" date="2019-01" db="EMBL/GenBank/DDBJ databases">
        <title>A draft genome assembly of the solar-powered sea slug Elysia chlorotica.</title>
        <authorList>
            <person name="Cai H."/>
            <person name="Li Q."/>
            <person name="Fang X."/>
            <person name="Li J."/>
            <person name="Curtis N.E."/>
            <person name="Altenburger A."/>
            <person name="Shibata T."/>
            <person name="Feng M."/>
            <person name="Maeda T."/>
            <person name="Schwartz J.A."/>
            <person name="Shigenobu S."/>
            <person name="Lundholm N."/>
            <person name="Nishiyama T."/>
            <person name="Yang H."/>
            <person name="Hasebe M."/>
            <person name="Li S."/>
            <person name="Pierce S.K."/>
            <person name="Wang J."/>
        </authorList>
    </citation>
    <scope>NUCLEOTIDE SEQUENCE [LARGE SCALE GENOMIC DNA]</scope>
    <source>
        <strain evidence="4">EC2010</strain>
        <tissue evidence="4">Whole organism of an adult</tissue>
    </source>
</reference>
<feature type="transmembrane region" description="Helical" evidence="2">
    <location>
        <begin position="530"/>
        <end position="547"/>
    </location>
</feature>
<dbReference type="PANTHER" id="PTHR21274:SF0">
    <property type="entry name" value="MECKELIN"/>
    <property type="match status" value="1"/>
</dbReference>
<keyword evidence="2" id="KW-0472">Membrane</keyword>
<organism evidence="4 5">
    <name type="scientific">Elysia chlorotica</name>
    <name type="common">Eastern emerald elysia</name>
    <name type="synonym">Sea slug</name>
    <dbReference type="NCBI Taxonomy" id="188477"/>
    <lineage>
        <taxon>Eukaryota</taxon>
        <taxon>Metazoa</taxon>
        <taxon>Spiralia</taxon>
        <taxon>Lophotrochozoa</taxon>
        <taxon>Mollusca</taxon>
        <taxon>Gastropoda</taxon>
        <taxon>Heterobranchia</taxon>
        <taxon>Euthyneura</taxon>
        <taxon>Panpulmonata</taxon>
        <taxon>Sacoglossa</taxon>
        <taxon>Placobranchoidea</taxon>
        <taxon>Plakobranchidae</taxon>
        <taxon>Elysia</taxon>
    </lineage>
</organism>
<keyword evidence="5" id="KW-1185">Reference proteome</keyword>
<evidence type="ECO:0000256" key="2">
    <source>
        <dbReference type="SAM" id="Phobius"/>
    </source>
</evidence>
<dbReference type="Proteomes" id="UP000271974">
    <property type="component" value="Unassembled WGS sequence"/>
</dbReference>
<evidence type="ECO:0000256" key="1">
    <source>
        <dbReference type="SAM" id="MobiDB-lite"/>
    </source>
</evidence>
<feature type="transmembrane region" description="Helical" evidence="2">
    <location>
        <begin position="568"/>
        <end position="595"/>
    </location>
</feature>
<dbReference type="Pfam" id="PF09773">
    <property type="entry name" value="Meckelin"/>
    <property type="match status" value="1"/>
</dbReference>
<proteinExistence type="predicted"/>
<dbReference type="PANTHER" id="PTHR21274">
    <property type="entry name" value="MECKELIN"/>
    <property type="match status" value="1"/>
</dbReference>